<keyword evidence="2" id="KW-1185">Reference proteome</keyword>
<comment type="caution">
    <text evidence="1">The sequence shown here is derived from an EMBL/GenBank/DDBJ whole genome shotgun (WGS) entry which is preliminary data.</text>
</comment>
<dbReference type="InterPro" id="IPR052945">
    <property type="entry name" value="Mitotic_Regulator"/>
</dbReference>
<proteinExistence type="predicted"/>
<dbReference type="Proteomes" id="UP000265703">
    <property type="component" value="Unassembled WGS sequence"/>
</dbReference>
<dbReference type="PANTHER" id="PTHR43628:SF1">
    <property type="entry name" value="CHITIN SYNTHASE REGULATORY FACTOR 2-RELATED"/>
    <property type="match status" value="1"/>
</dbReference>
<evidence type="ECO:0000313" key="1">
    <source>
        <dbReference type="EMBL" id="RIA91520.1"/>
    </source>
</evidence>
<dbReference type="EMBL" id="QKYT01000150">
    <property type="protein sequence ID" value="RIA91520.1"/>
    <property type="molecule type" value="Genomic_DNA"/>
</dbReference>
<dbReference type="SMART" id="SM00671">
    <property type="entry name" value="SEL1"/>
    <property type="match status" value="4"/>
</dbReference>
<dbReference type="AlphaFoldDB" id="A0A397SZ72"/>
<dbReference type="STRING" id="658196.A0A397SZ72"/>
<accession>A0A397SZ72</accession>
<dbReference type="SUPFAM" id="SSF81901">
    <property type="entry name" value="HCP-like"/>
    <property type="match status" value="2"/>
</dbReference>
<evidence type="ECO:0000313" key="2">
    <source>
        <dbReference type="Proteomes" id="UP000265703"/>
    </source>
</evidence>
<sequence length="317" mass="36827">MIEKFLLSFLRDFYTKIIETNDFNNFEKILSEWIIYEIENEKKAMELYLLIIDNKQDSKKDFKKLYLIEEINDSFNSLRNKIIIIGKYLLSLFYYKDIILDFNYKHNFITLQKLADNDDLEAQCNLAFCYQNGHGVKEDEYFEEELELAITGNLMSQNYVGYCYQNGIGINKNEKKAFKWYFKSAENGFAEAQCNLGFCYEKGIGIVKDEIKSFECKALELYVKSAIAGVSAAQCDLGFCYTNGIGTDKNEIKSFEWYLRSAEGGYALAQHFVGNCYYHGDFGINNVSNSNAIYWYKKAANNGIKEAKDKLDFLFSF</sequence>
<dbReference type="Gene3D" id="1.25.40.10">
    <property type="entry name" value="Tetratricopeptide repeat domain"/>
    <property type="match status" value="2"/>
</dbReference>
<organism evidence="1 2">
    <name type="scientific">Glomus cerebriforme</name>
    <dbReference type="NCBI Taxonomy" id="658196"/>
    <lineage>
        <taxon>Eukaryota</taxon>
        <taxon>Fungi</taxon>
        <taxon>Fungi incertae sedis</taxon>
        <taxon>Mucoromycota</taxon>
        <taxon>Glomeromycotina</taxon>
        <taxon>Glomeromycetes</taxon>
        <taxon>Glomerales</taxon>
        <taxon>Glomeraceae</taxon>
        <taxon>Glomus</taxon>
    </lineage>
</organism>
<reference evidence="1 2" key="1">
    <citation type="submission" date="2018-06" db="EMBL/GenBank/DDBJ databases">
        <title>Comparative genomics reveals the genomic features of Rhizophagus irregularis, R. cerebriforme, R. diaphanum and Gigaspora rosea, and their symbiotic lifestyle signature.</title>
        <authorList>
            <person name="Morin E."/>
            <person name="San Clemente H."/>
            <person name="Chen E.C.H."/>
            <person name="De La Providencia I."/>
            <person name="Hainaut M."/>
            <person name="Kuo A."/>
            <person name="Kohler A."/>
            <person name="Murat C."/>
            <person name="Tang N."/>
            <person name="Roy S."/>
            <person name="Loubradou J."/>
            <person name="Henrissat B."/>
            <person name="Grigoriev I.V."/>
            <person name="Corradi N."/>
            <person name="Roux C."/>
            <person name="Martin F.M."/>
        </authorList>
    </citation>
    <scope>NUCLEOTIDE SEQUENCE [LARGE SCALE GENOMIC DNA]</scope>
    <source>
        <strain evidence="1 2">DAOM 227022</strain>
    </source>
</reference>
<dbReference type="OrthoDB" id="442451at2759"/>
<gene>
    <name evidence="1" type="ORF">C1645_821930</name>
</gene>
<dbReference type="InterPro" id="IPR011990">
    <property type="entry name" value="TPR-like_helical_dom_sf"/>
</dbReference>
<name>A0A397SZ72_9GLOM</name>
<dbReference type="InterPro" id="IPR006597">
    <property type="entry name" value="Sel1-like"/>
</dbReference>
<protein>
    <submittedName>
        <fullName evidence="1">Uncharacterized protein</fullName>
    </submittedName>
</protein>
<dbReference type="PANTHER" id="PTHR43628">
    <property type="entry name" value="ACTIVATOR OF C KINASE PROTEIN 1-RELATED"/>
    <property type="match status" value="1"/>
</dbReference>
<dbReference type="Pfam" id="PF08238">
    <property type="entry name" value="Sel1"/>
    <property type="match status" value="5"/>
</dbReference>